<dbReference type="Gene3D" id="3.40.640.10">
    <property type="entry name" value="Type I PLP-dependent aspartate aminotransferase-like (Major domain)"/>
    <property type="match status" value="1"/>
</dbReference>
<dbReference type="SUPFAM" id="SSF55729">
    <property type="entry name" value="Acyl-CoA N-acyltransferases (Nat)"/>
    <property type="match status" value="1"/>
</dbReference>
<dbReference type="Gene3D" id="3.90.1150.10">
    <property type="entry name" value="Aspartate Aminotransferase, domain 1"/>
    <property type="match status" value="1"/>
</dbReference>
<dbReference type="OrthoDB" id="389074at2"/>
<dbReference type="InterPro" id="IPR054597">
    <property type="entry name" value="FeeM_cat"/>
</dbReference>
<sequence length="534" mass="60127">MNSTQLQYKIATETWEFEQIHALNYRTFTEEIPQFEVNEGRSRIDRFNEENTYIIGLDGQTVVAMIAIRSNRPFSLDLKIDNLDNLLPPHKAKCEIRLLAVEKAYRNSFVFFRLAEALINYCLDHGFDMAVISGIMRQQKLYRHMGFVPFGSLTGNGEAQYQPMYVTEELFQRKARAFQRILSKQKPISFLPGPVPMADEVKQAMGQTACSHRAPVFRDQLHQLREKLKKLTHAKHVQIMLGSGTLGNDAAAAQLSFLNQHGLILVNGEFGLRLTDHAQRAGLSFTSLEIPWGQAFDYQHILAEAKKHNVGWIWAVHAETSTGVLQDLDKLKQIARHTDSKLILDCCSSLGNVPIDLSGVYLATAGSGKGLASYAGLAFVFYHHEIKISNSIPRYLDLGLYHSCENTPFTHSSNQLAALAAAIDQWEKKKLMEKVSLLTDKLVSLCNQKGLPYLADDRCRAAGILTIPLPKECRSETIGRILAEKGFLISCNSSYLIENNWVQLAVMGHHEEKNLVRVTEELASLIRKKETITQ</sequence>
<dbReference type="Proteomes" id="UP000219356">
    <property type="component" value="Unassembled WGS sequence"/>
</dbReference>
<evidence type="ECO:0000313" key="4">
    <source>
        <dbReference type="EMBL" id="SNZ10265.1"/>
    </source>
</evidence>
<dbReference type="Pfam" id="PF00266">
    <property type="entry name" value="Aminotran_5"/>
    <property type="match status" value="1"/>
</dbReference>
<reference evidence="5" key="1">
    <citation type="submission" date="2017-09" db="EMBL/GenBank/DDBJ databases">
        <authorList>
            <person name="Varghese N."/>
            <person name="Submissions S."/>
        </authorList>
    </citation>
    <scope>NUCLEOTIDE SEQUENCE [LARGE SCALE GENOMIC DNA]</scope>
    <source>
        <strain evidence="5">CGMCC 1.8913</strain>
    </source>
</reference>
<dbReference type="PROSITE" id="PS51186">
    <property type="entry name" value="GNAT"/>
    <property type="match status" value="1"/>
</dbReference>
<keyword evidence="2" id="KW-0663">Pyridoxal phosphate</keyword>
<dbReference type="RefSeq" id="WP_097041046.1">
    <property type="nucleotide sequence ID" value="NZ_OBEK01000002.1"/>
</dbReference>
<organism evidence="4 5">
    <name type="scientific">Terribacillus aidingensis</name>
    <dbReference type="NCBI Taxonomy" id="586416"/>
    <lineage>
        <taxon>Bacteria</taxon>
        <taxon>Bacillati</taxon>
        <taxon>Bacillota</taxon>
        <taxon>Bacilli</taxon>
        <taxon>Bacillales</taxon>
        <taxon>Bacillaceae</taxon>
        <taxon>Terribacillus</taxon>
    </lineage>
</organism>
<dbReference type="PANTHER" id="PTHR21152:SF40">
    <property type="entry name" value="ALANINE--GLYOXYLATE AMINOTRANSFERASE"/>
    <property type="match status" value="1"/>
</dbReference>
<dbReference type="GO" id="GO:0016747">
    <property type="term" value="F:acyltransferase activity, transferring groups other than amino-acyl groups"/>
    <property type="evidence" value="ECO:0007669"/>
    <property type="project" value="InterPro"/>
</dbReference>
<dbReference type="InterPro" id="IPR000192">
    <property type="entry name" value="Aminotrans_V_dom"/>
</dbReference>
<dbReference type="AlphaFoldDB" id="A0A285NLD3"/>
<feature type="domain" description="N-acetyltransferase" evidence="3">
    <location>
        <begin position="6"/>
        <end position="169"/>
    </location>
</feature>
<accession>A0A285NLD3</accession>
<dbReference type="GO" id="GO:0019265">
    <property type="term" value="P:glycine biosynthetic process, by transamination of glyoxylate"/>
    <property type="evidence" value="ECO:0007669"/>
    <property type="project" value="TreeGrafter"/>
</dbReference>
<gene>
    <name evidence="4" type="ORF">SAMN05421503_1649</name>
</gene>
<dbReference type="Gene3D" id="3.40.630.30">
    <property type="match status" value="1"/>
</dbReference>
<dbReference type="SUPFAM" id="SSF53383">
    <property type="entry name" value="PLP-dependent transferases"/>
    <property type="match status" value="1"/>
</dbReference>
<dbReference type="GO" id="GO:0004760">
    <property type="term" value="F:L-serine-pyruvate transaminase activity"/>
    <property type="evidence" value="ECO:0007669"/>
    <property type="project" value="TreeGrafter"/>
</dbReference>
<proteinExistence type="predicted"/>
<dbReference type="GO" id="GO:0008453">
    <property type="term" value="F:alanine-glyoxylate transaminase activity"/>
    <property type="evidence" value="ECO:0007669"/>
    <property type="project" value="TreeGrafter"/>
</dbReference>
<dbReference type="InterPro" id="IPR000182">
    <property type="entry name" value="GNAT_dom"/>
</dbReference>
<keyword evidence="4" id="KW-0032">Aminotransferase</keyword>
<comment type="cofactor">
    <cofactor evidence="1">
        <name>pyridoxal 5'-phosphate</name>
        <dbReference type="ChEBI" id="CHEBI:597326"/>
    </cofactor>
</comment>
<evidence type="ECO:0000313" key="5">
    <source>
        <dbReference type="Proteomes" id="UP000219356"/>
    </source>
</evidence>
<evidence type="ECO:0000259" key="3">
    <source>
        <dbReference type="PROSITE" id="PS51186"/>
    </source>
</evidence>
<dbReference type="InterPro" id="IPR015424">
    <property type="entry name" value="PyrdxlP-dep_Trfase"/>
</dbReference>
<evidence type="ECO:0000256" key="2">
    <source>
        <dbReference type="ARBA" id="ARBA00022898"/>
    </source>
</evidence>
<dbReference type="STRING" id="586416.GZ22_08090"/>
<dbReference type="Pfam" id="PF21926">
    <property type="entry name" value="FeeM"/>
    <property type="match status" value="1"/>
</dbReference>
<dbReference type="InterPro" id="IPR016181">
    <property type="entry name" value="Acyl_CoA_acyltransferase"/>
</dbReference>
<dbReference type="EMBL" id="OBEK01000002">
    <property type="protein sequence ID" value="SNZ10265.1"/>
    <property type="molecule type" value="Genomic_DNA"/>
</dbReference>
<evidence type="ECO:0000256" key="1">
    <source>
        <dbReference type="ARBA" id="ARBA00001933"/>
    </source>
</evidence>
<protein>
    <submittedName>
        <fullName evidence="4">Aspartate aminotransferase</fullName>
    </submittedName>
</protein>
<keyword evidence="5" id="KW-1185">Reference proteome</keyword>
<dbReference type="InterPro" id="IPR015422">
    <property type="entry name" value="PyrdxlP-dep_Trfase_small"/>
</dbReference>
<name>A0A285NLD3_9BACI</name>
<dbReference type="PANTHER" id="PTHR21152">
    <property type="entry name" value="AMINOTRANSFERASE CLASS V"/>
    <property type="match status" value="1"/>
</dbReference>
<keyword evidence="4" id="KW-0808">Transferase</keyword>
<dbReference type="InterPro" id="IPR015421">
    <property type="entry name" value="PyrdxlP-dep_Trfase_major"/>
</dbReference>